<dbReference type="EMBL" id="SIHI01000001">
    <property type="protein sequence ID" value="TWT56890.1"/>
    <property type="molecule type" value="Genomic_DNA"/>
</dbReference>
<evidence type="ECO:0000256" key="1">
    <source>
        <dbReference type="ARBA" id="ARBA00009776"/>
    </source>
</evidence>
<evidence type="ECO:0000313" key="11">
    <source>
        <dbReference type="Proteomes" id="UP000317243"/>
    </source>
</evidence>
<evidence type="ECO:0000256" key="8">
    <source>
        <dbReference type="HAMAP-Rule" id="MF_00165"/>
    </source>
</evidence>
<keyword evidence="4 8" id="KW-0547">Nucleotide-binding</keyword>
<dbReference type="GO" id="GO:0004798">
    <property type="term" value="F:dTMP kinase activity"/>
    <property type="evidence" value="ECO:0007669"/>
    <property type="project" value="UniProtKB-UniRule"/>
</dbReference>
<evidence type="ECO:0000256" key="5">
    <source>
        <dbReference type="ARBA" id="ARBA00022777"/>
    </source>
</evidence>
<evidence type="ECO:0000259" key="9">
    <source>
        <dbReference type="Pfam" id="PF02223"/>
    </source>
</evidence>
<name>A0A5C5X236_9PLAN</name>
<accession>A0A5C5X236</accession>
<keyword evidence="2 8" id="KW-0808">Transferase</keyword>
<dbReference type="CDD" id="cd01672">
    <property type="entry name" value="TMPK"/>
    <property type="match status" value="1"/>
</dbReference>
<evidence type="ECO:0000256" key="6">
    <source>
        <dbReference type="ARBA" id="ARBA00022840"/>
    </source>
</evidence>
<dbReference type="PANTHER" id="PTHR10344:SF4">
    <property type="entry name" value="UMP-CMP KINASE 2, MITOCHONDRIAL"/>
    <property type="match status" value="1"/>
</dbReference>
<evidence type="ECO:0000256" key="4">
    <source>
        <dbReference type="ARBA" id="ARBA00022741"/>
    </source>
</evidence>
<comment type="similarity">
    <text evidence="1 8">Belongs to the thymidylate kinase family.</text>
</comment>
<protein>
    <recommendedName>
        <fullName evidence="8">Thymidylate kinase</fullName>
        <ecNumber evidence="8">2.7.4.9</ecNumber>
    </recommendedName>
    <alternativeName>
        <fullName evidence="8">dTMP kinase</fullName>
    </alternativeName>
</protein>
<dbReference type="AlphaFoldDB" id="A0A5C5X236"/>
<evidence type="ECO:0000313" key="10">
    <source>
        <dbReference type="EMBL" id="TWT56890.1"/>
    </source>
</evidence>
<dbReference type="PANTHER" id="PTHR10344">
    <property type="entry name" value="THYMIDYLATE KINASE"/>
    <property type="match status" value="1"/>
</dbReference>
<gene>
    <name evidence="8 10" type="primary">tmk</name>
    <name evidence="10" type="ORF">KOR42_02450</name>
</gene>
<dbReference type="OrthoDB" id="9774907at2"/>
<dbReference type="GO" id="GO:0006235">
    <property type="term" value="P:dTTP biosynthetic process"/>
    <property type="evidence" value="ECO:0007669"/>
    <property type="project" value="UniProtKB-UniRule"/>
</dbReference>
<dbReference type="SUPFAM" id="SSF52540">
    <property type="entry name" value="P-loop containing nucleoside triphosphate hydrolases"/>
    <property type="match status" value="1"/>
</dbReference>
<dbReference type="InterPro" id="IPR018094">
    <property type="entry name" value="Thymidylate_kinase"/>
</dbReference>
<evidence type="ECO:0000256" key="2">
    <source>
        <dbReference type="ARBA" id="ARBA00022679"/>
    </source>
</evidence>
<dbReference type="GO" id="GO:0006227">
    <property type="term" value="P:dUDP biosynthetic process"/>
    <property type="evidence" value="ECO:0007669"/>
    <property type="project" value="TreeGrafter"/>
</dbReference>
<evidence type="ECO:0000256" key="3">
    <source>
        <dbReference type="ARBA" id="ARBA00022727"/>
    </source>
</evidence>
<keyword evidence="6 8" id="KW-0067">ATP-binding</keyword>
<dbReference type="Gene3D" id="3.40.50.300">
    <property type="entry name" value="P-loop containing nucleotide triphosphate hydrolases"/>
    <property type="match status" value="1"/>
</dbReference>
<dbReference type="RefSeq" id="WP_146506797.1">
    <property type="nucleotide sequence ID" value="NZ_SIHI01000001.1"/>
</dbReference>
<dbReference type="InterPro" id="IPR027417">
    <property type="entry name" value="P-loop_NTPase"/>
</dbReference>
<dbReference type="NCBIfam" id="TIGR00041">
    <property type="entry name" value="DTMP_kinase"/>
    <property type="match status" value="1"/>
</dbReference>
<comment type="function">
    <text evidence="8">Phosphorylation of dTMP to form dTDP in both de novo and salvage pathways of dTTP synthesis.</text>
</comment>
<dbReference type="HAMAP" id="MF_00165">
    <property type="entry name" value="Thymidylate_kinase"/>
    <property type="match status" value="1"/>
</dbReference>
<dbReference type="GO" id="GO:0006233">
    <property type="term" value="P:dTDP biosynthetic process"/>
    <property type="evidence" value="ECO:0007669"/>
    <property type="project" value="InterPro"/>
</dbReference>
<keyword evidence="11" id="KW-1185">Reference proteome</keyword>
<comment type="catalytic activity">
    <reaction evidence="7 8">
        <text>dTMP + ATP = dTDP + ADP</text>
        <dbReference type="Rhea" id="RHEA:13517"/>
        <dbReference type="ChEBI" id="CHEBI:30616"/>
        <dbReference type="ChEBI" id="CHEBI:58369"/>
        <dbReference type="ChEBI" id="CHEBI:63528"/>
        <dbReference type="ChEBI" id="CHEBI:456216"/>
        <dbReference type="EC" id="2.7.4.9"/>
    </reaction>
</comment>
<keyword evidence="5 8" id="KW-0418">Kinase</keyword>
<comment type="caution">
    <text evidence="10">The sequence shown here is derived from an EMBL/GenBank/DDBJ whole genome shotgun (WGS) entry which is preliminary data.</text>
</comment>
<proteinExistence type="inferred from homology"/>
<dbReference type="GO" id="GO:0005737">
    <property type="term" value="C:cytoplasm"/>
    <property type="evidence" value="ECO:0007669"/>
    <property type="project" value="TreeGrafter"/>
</dbReference>
<feature type="domain" description="Thymidylate kinase-like" evidence="9">
    <location>
        <begin position="13"/>
        <end position="203"/>
    </location>
</feature>
<dbReference type="InterPro" id="IPR039430">
    <property type="entry name" value="Thymidylate_kin-like_dom"/>
</dbReference>
<comment type="caution">
    <text evidence="8">Lacks conserved residue(s) required for the propagation of feature annotation.</text>
</comment>
<keyword evidence="3 8" id="KW-0545">Nucleotide biosynthesis</keyword>
<sequence>MTDERDTAVIVAVEGIDGSGKGTQAKRLAEAMTAGGVNVELMSFPRYGETFFGRRVGDFLNGRFGELSELDPFLVSLLYSGDRYESREVILEKCRSAELVIFDRYVPSNIAHQTAKVALENRQELREWIEHIEYEIFRLPRPDRVILLDTPVDVSQELIDRKEKRTYTDQAKDLQESNVAYMQKVRDAYKSLADQNDCWSLINVVDDGGLRSLGAIAADVFSIAQSVLGRPVQQVT</sequence>
<dbReference type="EC" id="2.7.4.9" evidence="8"/>
<reference evidence="10 11" key="1">
    <citation type="submission" date="2019-02" db="EMBL/GenBank/DDBJ databases">
        <title>Deep-cultivation of Planctomycetes and their phenomic and genomic characterization uncovers novel biology.</title>
        <authorList>
            <person name="Wiegand S."/>
            <person name="Jogler M."/>
            <person name="Boedeker C."/>
            <person name="Pinto D."/>
            <person name="Vollmers J."/>
            <person name="Rivas-Marin E."/>
            <person name="Kohn T."/>
            <person name="Peeters S.H."/>
            <person name="Heuer A."/>
            <person name="Rast P."/>
            <person name="Oberbeckmann S."/>
            <person name="Bunk B."/>
            <person name="Jeske O."/>
            <person name="Meyerdierks A."/>
            <person name="Storesund J.E."/>
            <person name="Kallscheuer N."/>
            <person name="Luecker S."/>
            <person name="Lage O.M."/>
            <person name="Pohl T."/>
            <person name="Merkel B.J."/>
            <person name="Hornburger P."/>
            <person name="Mueller R.-W."/>
            <person name="Bruemmer F."/>
            <person name="Labrenz M."/>
            <person name="Spormann A.M."/>
            <person name="Op Den Camp H."/>
            <person name="Overmann J."/>
            <person name="Amann R."/>
            <person name="Jetten M.S.M."/>
            <person name="Mascher T."/>
            <person name="Medema M.H."/>
            <person name="Devos D.P."/>
            <person name="Kaster A.-K."/>
            <person name="Ovreas L."/>
            <person name="Rohde M."/>
            <person name="Galperin M.Y."/>
            <person name="Jogler C."/>
        </authorList>
    </citation>
    <scope>NUCLEOTIDE SEQUENCE [LARGE SCALE GENOMIC DNA]</scope>
    <source>
        <strain evidence="10 11">KOR42</strain>
    </source>
</reference>
<dbReference type="Pfam" id="PF02223">
    <property type="entry name" value="Thymidylate_kin"/>
    <property type="match status" value="1"/>
</dbReference>
<dbReference type="Proteomes" id="UP000317243">
    <property type="component" value="Unassembled WGS sequence"/>
</dbReference>
<dbReference type="GO" id="GO:0005524">
    <property type="term" value="F:ATP binding"/>
    <property type="evidence" value="ECO:0007669"/>
    <property type="project" value="UniProtKB-UniRule"/>
</dbReference>
<evidence type="ECO:0000256" key="7">
    <source>
        <dbReference type="ARBA" id="ARBA00048743"/>
    </source>
</evidence>
<organism evidence="10 11">
    <name type="scientific">Thalassoglobus neptunius</name>
    <dbReference type="NCBI Taxonomy" id="1938619"/>
    <lineage>
        <taxon>Bacteria</taxon>
        <taxon>Pseudomonadati</taxon>
        <taxon>Planctomycetota</taxon>
        <taxon>Planctomycetia</taxon>
        <taxon>Planctomycetales</taxon>
        <taxon>Planctomycetaceae</taxon>
        <taxon>Thalassoglobus</taxon>
    </lineage>
</organism>